<keyword evidence="3" id="KW-1185">Reference proteome</keyword>
<dbReference type="Proteomes" id="UP000464262">
    <property type="component" value="Chromosome 2"/>
</dbReference>
<evidence type="ECO:0000313" key="2">
    <source>
        <dbReference type="EMBL" id="QIA66099.1"/>
    </source>
</evidence>
<dbReference type="InterPro" id="IPR029063">
    <property type="entry name" value="SAM-dependent_MTases_sf"/>
</dbReference>
<protein>
    <submittedName>
        <fullName evidence="2">Methyltransferase domain-containing protein</fullName>
    </submittedName>
</protein>
<dbReference type="PANTHER" id="PTHR43861:SF3">
    <property type="entry name" value="PUTATIVE (AFU_ORTHOLOGUE AFUA_2G14390)-RELATED"/>
    <property type="match status" value="1"/>
</dbReference>
<dbReference type="AlphaFoldDB" id="A0A7Z2T831"/>
<keyword evidence="1 2" id="KW-0808">Transferase</keyword>
<evidence type="ECO:0000256" key="1">
    <source>
        <dbReference type="ARBA" id="ARBA00022679"/>
    </source>
</evidence>
<dbReference type="PANTHER" id="PTHR43861">
    <property type="entry name" value="TRANS-ACONITATE 2-METHYLTRANSFERASE-RELATED"/>
    <property type="match status" value="1"/>
</dbReference>
<name>A0A7Z2T831_9VIBR</name>
<dbReference type="EMBL" id="CP047476">
    <property type="protein sequence ID" value="QIA66099.1"/>
    <property type="molecule type" value="Genomic_DNA"/>
</dbReference>
<dbReference type="Pfam" id="PF13489">
    <property type="entry name" value="Methyltransf_23"/>
    <property type="match status" value="1"/>
</dbReference>
<dbReference type="CDD" id="cd02440">
    <property type="entry name" value="AdoMet_MTases"/>
    <property type="match status" value="1"/>
</dbReference>
<sequence length="191" mass="20864">MAVDWDAVAETWEHNEAVQTFADQVFASLSELTQVSNKTILDFGCGTGMLSQQLAPMAKSIVALDSSEAMIEVLEEKNLSNVEPVVDMLTRGLVAQHPAFRGQFDLVVASSVCGFIPSFADACDIIYSILEDDGLFVHWDWEAADAEEGLTKDRVEQVLSCVGFKDVTVKDAFTIQTEQGPQKVIMGIAKK</sequence>
<dbReference type="RefSeq" id="WP_164651084.1">
    <property type="nucleotide sequence ID" value="NZ_CP047476.1"/>
</dbReference>
<proteinExistence type="predicted"/>
<dbReference type="GO" id="GO:0032259">
    <property type="term" value="P:methylation"/>
    <property type="evidence" value="ECO:0007669"/>
    <property type="project" value="UniProtKB-KW"/>
</dbReference>
<dbReference type="Gene3D" id="3.40.50.150">
    <property type="entry name" value="Vaccinia Virus protein VP39"/>
    <property type="match status" value="1"/>
</dbReference>
<dbReference type="SUPFAM" id="SSF53335">
    <property type="entry name" value="S-adenosyl-L-methionine-dependent methyltransferases"/>
    <property type="match status" value="1"/>
</dbReference>
<dbReference type="KEGG" id="vas:GT360_21660"/>
<organism evidence="2 3">
    <name type="scientific">Vibrio astriarenae</name>
    <dbReference type="NCBI Taxonomy" id="1481923"/>
    <lineage>
        <taxon>Bacteria</taxon>
        <taxon>Pseudomonadati</taxon>
        <taxon>Pseudomonadota</taxon>
        <taxon>Gammaproteobacteria</taxon>
        <taxon>Vibrionales</taxon>
        <taxon>Vibrionaceae</taxon>
        <taxon>Vibrio</taxon>
    </lineage>
</organism>
<dbReference type="GO" id="GO:0008168">
    <property type="term" value="F:methyltransferase activity"/>
    <property type="evidence" value="ECO:0007669"/>
    <property type="project" value="UniProtKB-KW"/>
</dbReference>
<keyword evidence="2" id="KW-0489">Methyltransferase</keyword>
<evidence type="ECO:0000313" key="3">
    <source>
        <dbReference type="Proteomes" id="UP000464262"/>
    </source>
</evidence>
<accession>A0A7Z2T831</accession>
<reference evidence="2 3" key="1">
    <citation type="submission" date="2020-01" db="EMBL/GenBank/DDBJ databases">
        <title>Whole genome and functional gene identification of agarase of Vibrio HN897.</title>
        <authorList>
            <person name="Liu Y."/>
            <person name="Zhao Z."/>
        </authorList>
    </citation>
    <scope>NUCLEOTIDE SEQUENCE [LARGE SCALE GENOMIC DNA]</scope>
    <source>
        <strain evidence="2 3">HN897</strain>
    </source>
</reference>
<gene>
    <name evidence="2" type="ORF">GT360_21660</name>
</gene>